<sequence>MERKRIDLIRGARVAYQGWNPSQQHDIFLEDGKVKAILSHEPSLGFSGENILDATNYLVAPSLCHAHVHLDKCFLLSDPKYADLEIAKGDFQEALELTSKAKARFEKDDLVCRGRWLIAESIAAGVTHMRAYVEVDHIVEFKCLDAAIELKKQFAMACVIQICTFAQDPIYSGEHGETNRNLMSKAIQSDYVQVLGTTPYVEESTLATKANMDWAFKTAMEHDKHLDFHLDYNLNPDQEAQTWYAVGLARNHILSWNGERTIALGHCTRLTLLDQASWFTLAGETMGLPVYFVGLPTSDMYMRGKPDEDQGGGERVRGTLQIPHMIQKYNYQGAISINNVGNAFTPHGSCDPLSLASIGVGLYHAGTKADSQLLYDCVSVGAKKAIGWPDTPFTIGSGANFVLFDMGRTDGPLSQQRGKRTLQDVVYSPPKERKTVFCGDLIVI</sequence>
<dbReference type="Gene3D" id="3.20.20.140">
    <property type="entry name" value="Metal-dependent hydrolases"/>
    <property type="match status" value="1"/>
</dbReference>
<dbReference type="InterPro" id="IPR011059">
    <property type="entry name" value="Metal-dep_hydrolase_composite"/>
</dbReference>
<reference evidence="2 3" key="1">
    <citation type="submission" date="2024-09" db="EMBL/GenBank/DDBJ databases">
        <title>Rethinking Asexuality: The Enigmatic Case of Functional Sexual Genes in Lepraria (Stereocaulaceae).</title>
        <authorList>
            <person name="Doellman M."/>
            <person name="Sun Y."/>
            <person name="Barcenas-Pena A."/>
            <person name="Lumbsch H.T."/>
            <person name="Grewe F."/>
        </authorList>
    </citation>
    <scope>NUCLEOTIDE SEQUENCE [LARGE SCALE GENOMIC DNA]</scope>
    <source>
        <strain evidence="2 3">Mercado 3170</strain>
    </source>
</reference>
<gene>
    <name evidence="2" type="ORF">N7G274_005872</name>
</gene>
<dbReference type="PANTHER" id="PTHR32027:SF0">
    <property type="entry name" value="CYTOSINE DEAMINASE"/>
    <property type="match status" value="1"/>
</dbReference>
<keyword evidence="3" id="KW-1185">Reference proteome</keyword>
<evidence type="ECO:0000259" key="1">
    <source>
        <dbReference type="Pfam" id="PF01979"/>
    </source>
</evidence>
<comment type="caution">
    <text evidence="2">The sequence shown here is derived from an EMBL/GenBank/DDBJ whole genome shotgun (WGS) entry which is preliminary data.</text>
</comment>
<dbReference type="EMBL" id="JBEFKJ010000017">
    <property type="protein sequence ID" value="KAL2041490.1"/>
    <property type="molecule type" value="Genomic_DNA"/>
</dbReference>
<dbReference type="SUPFAM" id="SSF51338">
    <property type="entry name" value="Composite domain of metallo-dependent hydrolases"/>
    <property type="match status" value="1"/>
</dbReference>
<feature type="domain" description="Amidohydrolase-related" evidence="1">
    <location>
        <begin position="59"/>
        <end position="438"/>
    </location>
</feature>
<dbReference type="InterPro" id="IPR006680">
    <property type="entry name" value="Amidohydro-rel"/>
</dbReference>
<dbReference type="Pfam" id="PF01979">
    <property type="entry name" value="Amidohydro_1"/>
    <property type="match status" value="1"/>
</dbReference>
<name>A0ABR4A8Q1_9LECA</name>
<evidence type="ECO:0000313" key="2">
    <source>
        <dbReference type="EMBL" id="KAL2041490.1"/>
    </source>
</evidence>
<organism evidence="2 3">
    <name type="scientific">Stereocaulon virgatum</name>
    <dbReference type="NCBI Taxonomy" id="373712"/>
    <lineage>
        <taxon>Eukaryota</taxon>
        <taxon>Fungi</taxon>
        <taxon>Dikarya</taxon>
        <taxon>Ascomycota</taxon>
        <taxon>Pezizomycotina</taxon>
        <taxon>Lecanoromycetes</taxon>
        <taxon>OSLEUM clade</taxon>
        <taxon>Lecanoromycetidae</taxon>
        <taxon>Lecanorales</taxon>
        <taxon>Lecanorineae</taxon>
        <taxon>Stereocaulaceae</taxon>
        <taxon>Stereocaulon</taxon>
    </lineage>
</organism>
<dbReference type="SUPFAM" id="SSF51556">
    <property type="entry name" value="Metallo-dependent hydrolases"/>
    <property type="match status" value="1"/>
</dbReference>
<dbReference type="InterPro" id="IPR052349">
    <property type="entry name" value="Metallo-hydrolase_Enzymes"/>
</dbReference>
<dbReference type="InterPro" id="IPR032466">
    <property type="entry name" value="Metal_Hydrolase"/>
</dbReference>
<accession>A0ABR4A8Q1</accession>
<dbReference type="Proteomes" id="UP001590950">
    <property type="component" value="Unassembled WGS sequence"/>
</dbReference>
<dbReference type="PANTHER" id="PTHR32027">
    <property type="entry name" value="CYTOSINE DEAMINASE"/>
    <property type="match status" value="1"/>
</dbReference>
<proteinExistence type="predicted"/>
<evidence type="ECO:0000313" key="3">
    <source>
        <dbReference type="Proteomes" id="UP001590950"/>
    </source>
</evidence>
<protein>
    <recommendedName>
        <fullName evidence="1">Amidohydrolase-related domain-containing protein</fullName>
    </recommendedName>
</protein>